<comment type="pathway">
    <text evidence="3">Lipid metabolism; peroxisomal fatty acid beta-oxidation.</text>
</comment>
<reference evidence="13" key="2">
    <citation type="submission" date="2017-02" db="UniProtKB">
        <authorList>
            <consortium name="WormBaseParasite"/>
        </authorList>
    </citation>
    <scope>IDENTIFICATION</scope>
</reference>
<comment type="cofactor">
    <cofactor evidence="1">
        <name>FAD</name>
        <dbReference type="ChEBI" id="CHEBI:57692"/>
    </cofactor>
</comment>
<proteinExistence type="inferred from homology"/>
<dbReference type="PANTHER" id="PTHR10909:SF250">
    <property type="entry name" value="PEROXISOMAL ACYL-COENZYME A OXIDASE 1"/>
    <property type="match status" value="1"/>
</dbReference>
<evidence type="ECO:0000256" key="1">
    <source>
        <dbReference type="ARBA" id="ARBA00001974"/>
    </source>
</evidence>
<keyword evidence="10" id="KW-0576">Peroxisome</keyword>
<comment type="subcellular location">
    <subcellularLocation>
        <location evidence="2">Peroxisome</location>
    </subcellularLocation>
</comment>
<reference evidence="12" key="1">
    <citation type="submission" date="2012-09" db="EMBL/GenBank/DDBJ databases">
        <authorList>
            <person name="Martin A.A."/>
        </authorList>
    </citation>
    <scope>NUCLEOTIDE SEQUENCE</scope>
</reference>
<comment type="similarity">
    <text evidence="4">Belongs to the acyl-CoA oxidase family.</text>
</comment>
<evidence type="ECO:0000256" key="9">
    <source>
        <dbReference type="ARBA" id="ARBA00023098"/>
    </source>
</evidence>
<keyword evidence="12" id="KW-1185">Reference proteome</keyword>
<dbReference type="STRING" id="6313.A0A0K0DP60"/>
<evidence type="ECO:0000313" key="12">
    <source>
        <dbReference type="Proteomes" id="UP000035642"/>
    </source>
</evidence>
<keyword evidence="5" id="KW-0285">Flavoprotein</keyword>
<evidence type="ECO:0000256" key="8">
    <source>
        <dbReference type="ARBA" id="ARBA00023002"/>
    </source>
</evidence>
<keyword evidence="6" id="KW-0274">FAD</keyword>
<evidence type="ECO:0000256" key="3">
    <source>
        <dbReference type="ARBA" id="ARBA00004846"/>
    </source>
</evidence>
<dbReference type="GO" id="GO:0005504">
    <property type="term" value="F:fatty acid binding"/>
    <property type="evidence" value="ECO:0007669"/>
    <property type="project" value="TreeGrafter"/>
</dbReference>
<dbReference type="InterPro" id="IPR002655">
    <property type="entry name" value="Acyl-CoA_oxidase_C"/>
</dbReference>
<name>A0A0K0DP60_ANGCA</name>
<dbReference type="PANTHER" id="PTHR10909">
    <property type="entry name" value="ELECTRON TRANSPORT OXIDOREDUCTASE"/>
    <property type="match status" value="1"/>
</dbReference>
<dbReference type="GO" id="GO:1904070">
    <property type="term" value="P:ascaroside biosynthetic process"/>
    <property type="evidence" value="ECO:0007669"/>
    <property type="project" value="TreeGrafter"/>
</dbReference>
<evidence type="ECO:0000256" key="10">
    <source>
        <dbReference type="ARBA" id="ARBA00023140"/>
    </source>
</evidence>
<keyword evidence="9" id="KW-0443">Lipid metabolism</keyword>
<dbReference type="Pfam" id="PF01756">
    <property type="entry name" value="ACOX"/>
    <property type="match status" value="1"/>
</dbReference>
<feature type="domain" description="Acyl-CoA oxidase C-terminal" evidence="11">
    <location>
        <begin position="16"/>
        <end position="150"/>
    </location>
</feature>
<protein>
    <submittedName>
        <fullName evidence="13">ACOX domain-containing protein</fullName>
    </submittedName>
</protein>
<dbReference type="GO" id="GO:0003997">
    <property type="term" value="F:acyl-CoA oxidase activity"/>
    <property type="evidence" value="ECO:0007669"/>
    <property type="project" value="InterPro"/>
</dbReference>
<evidence type="ECO:0000256" key="6">
    <source>
        <dbReference type="ARBA" id="ARBA00022827"/>
    </source>
</evidence>
<dbReference type="Proteomes" id="UP000035642">
    <property type="component" value="Unassembled WGS sequence"/>
</dbReference>
<evidence type="ECO:0000256" key="5">
    <source>
        <dbReference type="ARBA" id="ARBA00022630"/>
    </source>
</evidence>
<accession>A0A0K0DP60</accession>
<dbReference type="FunFam" id="1.20.140.10:FF:000013">
    <property type="entry name" value="Acyl-coenzyme A oxidase"/>
    <property type="match status" value="1"/>
</dbReference>
<dbReference type="InterPro" id="IPR012258">
    <property type="entry name" value="Acyl-CoA_oxidase"/>
</dbReference>
<organism evidence="12 13">
    <name type="scientific">Angiostrongylus cantonensis</name>
    <name type="common">Rat lungworm</name>
    <dbReference type="NCBI Taxonomy" id="6313"/>
    <lineage>
        <taxon>Eukaryota</taxon>
        <taxon>Metazoa</taxon>
        <taxon>Ecdysozoa</taxon>
        <taxon>Nematoda</taxon>
        <taxon>Chromadorea</taxon>
        <taxon>Rhabditida</taxon>
        <taxon>Rhabditina</taxon>
        <taxon>Rhabditomorpha</taxon>
        <taxon>Strongyloidea</taxon>
        <taxon>Metastrongylidae</taxon>
        <taxon>Angiostrongylus</taxon>
    </lineage>
</organism>
<evidence type="ECO:0000259" key="11">
    <source>
        <dbReference type="Pfam" id="PF01756"/>
    </source>
</evidence>
<sequence length="156" mass="18516">MRYHPFRDLTRSPPHNASRAHARMFIATAFFNRIHRVEDASVREVLEDLLLLHLNYELIDQAHYLVQDGYLSSTQLSYMKEELYRLLSKIRPNVVSIVDSFDVPDKELQSVLGRRDGHVYENLYKYARDSALNKHDVLPTFEKYLKPMMKRYESKI</sequence>
<dbReference type="GO" id="GO:0071949">
    <property type="term" value="F:FAD binding"/>
    <property type="evidence" value="ECO:0007669"/>
    <property type="project" value="InterPro"/>
</dbReference>
<evidence type="ECO:0000313" key="13">
    <source>
        <dbReference type="WBParaSite" id="ACAC_0001354901-mRNA-1"/>
    </source>
</evidence>
<dbReference type="Gene3D" id="1.20.140.10">
    <property type="entry name" value="Butyryl-CoA Dehydrogenase, subunit A, domain 3"/>
    <property type="match status" value="1"/>
</dbReference>
<evidence type="ECO:0000256" key="2">
    <source>
        <dbReference type="ARBA" id="ARBA00004275"/>
    </source>
</evidence>
<keyword evidence="8" id="KW-0560">Oxidoreductase</keyword>
<dbReference type="GO" id="GO:0005777">
    <property type="term" value="C:peroxisome"/>
    <property type="evidence" value="ECO:0007669"/>
    <property type="project" value="UniProtKB-SubCell"/>
</dbReference>
<evidence type="ECO:0000256" key="4">
    <source>
        <dbReference type="ARBA" id="ARBA00006288"/>
    </source>
</evidence>
<dbReference type="SUPFAM" id="SSF47203">
    <property type="entry name" value="Acyl-CoA dehydrogenase C-terminal domain-like"/>
    <property type="match status" value="1"/>
</dbReference>
<dbReference type="AlphaFoldDB" id="A0A0K0DP60"/>
<dbReference type="WBParaSite" id="ACAC_0001354901-mRNA-1">
    <property type="protein sequence ID" value="ACAC_0001354901-mRNA-1"/>
    <property type="gene ID" value="ACAC_0001354901"/>
</dbReference>
<evidence type="ECO:0000256" key="7">
    <source>
        <dbReference type="ARBA" id="ARBA00022832"/>
    </source>
</evidence>
<dbReference type="GO" id="GO:0033540">
    <property type="term" value="P:fatty acid beta-oxidation using acyl-CoA oxidase"/>
    <property type="evidence" value="ECO:0007669"/>
    <property type="project" value="TreeGrafter"/>
</dbReference>
<dbReference type="InterPro" id="IPR036250">
    <property type="entry name" value="AcylCo_DH-like_C"/>
</dbReference>
<keyword evidence="7" id="KW-0276">Fatty acid metabolism</keyword>
<dbReference type="GO" id="GO:0055088">
    <property type="term" value="P:lipid homeostasis"/>
    <property type="evidence" value="ECO:0007669"/>
    <property type="project" value="TreeGrafter"/>
</dbReference>